<feature type="domain" description="DUF1254" evidence="2">
    <location>
        <begin position="4"/>
        <end position="124"/>
    </location>
</feature>
<protein>
    <submittedName>
        <fullName evidence="3">DUF1254 domain-containing protein</fullName>
    </submittedName>
</protein>
<dbReference type="Gene3D" id="1.10.3360.10">
    <property type="entry name" value="VPA0735-like domain"/>
    <property type="match status" value="1"/>
</dbReference>
<comment type="caution">
    <text evidence="3">The sequence shown here is derived from an EMBL/GenBank/DDBJ whole genome shotgun (WGS) entry which is preliminary data.</text>
</comment>
<dbReference type="Proteomes" id="UP000483379">
    <property type="component" value="Unassembled WGS sequence"/>
</dbReference>
<dbReference type="EMBL" id="JAAIJQ010000225">
    <property type="protein sequence ID" value="NEV65332.1"/>
    <property type="molecule type" value="Genomic_DNA"/>
</dbReference>
<dbReference type="AlphaFoldDB" id="A0A6M0K6E4"/>
<dbReference type="PANTHER" id="PTHR36509:SF3">
    <property type="entry name" value="SIGNAL PEPTIDE PROTEIN"/>
    <property type="match status" value="1"/>
</dbReference>
<gene>
    <name evidence="3" type="ORF">G3446_26495</name>
</gene>
<dbReference type="InterPro" id="IPR010621">
    <property type="entry name" value="DUF1214"/>
</dbReference>
<dbReference type="Gene3D" id="2.60.40.1610">
    <property type="entry name" value="Domain of unknown function DUF1254"/>
    <property type="match status" value="1"/>
</dbReference>
<dbReference type="InterPro" id="IPR037050">
    <property type="entry name" value="DUF1254_sf"/>
</dbReference>
<accession>A0A6M0K6E4</accession>
<sequence>MQPNQMVYATQFNDRSLILTANESTPYLFGWTNVKDKATIIEIPAAKFIGLAIDFWQRGLADFGMFGPFAGNGGTWVITGPDTPTSEIPYIEGAKYIESKTNNVWFLVRASMPPEERDQAISQIKVYYNGEAPKPVSLIPADNKPGRNFQPRGMKYWEMLHAILQEEPVEERDRFFMYFLKEMGIEKDKPFAPTDRQKEIMADAVVVGEAMAKNFVFRERLPGVLRDDGWRLILGRVAGSEPGDAMEHTQRTNYYDRFDPRARYTYEACTTSERMSFPLPGFGMGYGGMFLDTEDRALAGDRSYLIKVPADPPVELFWAVTVYDVDTRGLITSDQQRAERGSAHEGVQTNPDGSTPIFVGPQAPKGWENNWIKSVPGRAWFPYFRFYGPTAPFFDQSWSLPQIEEVDFSTFGQ</sequence>
<reference evidence="3 4" key="1">
    <citation type="submission" date="2020-02" db="EMBL/GenBank/DDBJ databases">
        <title>Genome sequences of Thiorhodococcus mannitoliphagus and Thiorhodococcus minor, purple sulfur photosynthetic bacteria in the gammaproteobacterial family, Chromatiaceae.</title>
        <authorList>
            <person name="Aviles F.A."/>
            <person name="Meyer T.E."/>
            <person name="Kyndt J.A."/>
        </authorList>
    </citation>
    <scope>NUCLEOTIDE SEQUENCE [LARGE SCALE GENOMIC DNA]</scope>
    <source>
        <strain evidence="3 4">DSM 11518</strain>
    </source>
</reference>
<proteinExistence type="predicted"/>
<dbReference type="Pfam" id="PF06742">
    <property type="entry name" value="DUF1214"/>
    <property type="match status" value="1"/>
</dbReference>
<evidence type="ECO:0000259" key="2">
    <source>
        <dbReference type="Pfam" id="PF06863"/>
    </source>
</evidence>
<evidence type="ECO:0000259" key="1">
    <source>
        <dbReference type="Pfam" id="PF06742"/>
    </source>
</evidence>
<name>A0A6M0K6E4_9GAMM</name>
<feature type="domain" description="DUF1214" evidence="1">
    <location>
        <begin position="290"/>
        <end position="390"/>
    </location>
</feature>
<evidence type="ECO:0000313" key="3">
    <source>
        <dbReference type="EMBL" id="NEV65332.1"/>
    </source>
</evidence>
<dbReference type="InterPro" id="IPR037049">
    <property type="entry name" value="DUF1214_C_sf"/>
</dbReference>
<dbReference type="InterPro" id="IPR010679">
    <property type="entry name" value="DUF1254"/>
</dbReference>
<keyword evidence="4" id="KW-1185">Reference proteome</keyword>
<evidence type="ECO:0000313" key="4">
    <source>
        <dbReference type="Proteomes" id="UP000483379"/>
    </source>
</evidence>
<dbReference type="SUPFAM" id="SSF160935">
    <property type="entry name" value="VPA0735-like"/>
    <property type="match status" value="1"/>
</dbReference>
<dbReference type="Pfam" id="PF06863">
    <property type="entry name" value="DUF1254"/>
    <property type="match status" value="1"/>
</dbReference>
<dbReference type="PANTHER" id="PTHR36509">
    <property type="entry name" value="BLL3101 PROTEIN"/>
    <property type="match status" value="1"/>
</dbReference>
<organism evidence="3 4">
    <name type="scientific">Thiorhodococcus minor</name>
    <dbReference type="NCBI Taxonomy" id="57489"/>
    <lineage>
        <taxon>Bacteria</taxon>
        <taxon>Pseudomonadati</taxon>
        <taxon>Pseudomonadota</taxon>
        <taxon>Gammaproteobacteria</taxon>
        <taxon>Chromatiales</taxon>
        <taxon>Chromatiaceae</taxon>
        <taxon>Thiorhodococcus</taxon>
    </lineage>
</organism>
<dbReference type="Gene3D" id="2.60.120.600">
    <property type="entry name" value="Domain of unknown function DUF1214, C-terminal domain"/>
    <property type="match status" value="1"/>
</dbReference>